<keyword evidence="3" id="KW-1185">Reference proteome</keyword>
<reference evidence="1" key="1">
    <citation type="submission" date="2013-07" db="EMBL/GenBank/DDBJ databases">
        <title>The Genome Sequence of Cryptococcus bestiolae CBS10118.</title>
        <authorList>
            <consortium name="The Broad Institute Genome Sequencing Platform"/>
            <person name="Cuomo C."/>
            <person name="Litvintseva A."/>
            <person name="Chen Y."/>
            <person name="Heitman J."/>
            <person name="Sun S."/>
            <person name="Springer D."/>
            <person name="Dromer F."/>
            <person name="Young S.K."/>
            <person name="Zeng Q."/>
            <person name="Gargeya S."/>
            <person name="Fitzgerald M."/>
            <person name="Abouelleil A."/>
            <person name="Alvarado L."/>
            <person name="Berlin A.M."/>
            <person name="Chapman S.B."/>
            <person name="Dewar J."/>
            <person name="Goldberg J."/>
            <person name="Griggs A."/>
            <person name="Gujja S."/>
            <person name="Hansen M."/>
            <person name="Howarth C."/>
            <person name="Imamovic A."/>
            <person name="Larimer J."/>
            <person name="McCowan C."/>
            <person name="Murphy C."/>
            <person name="Pearson M."/>
            <person name="Priest M."/>
            <person name="Roberts A."/>
            <person name="Saif S."/>
            <person name="Shea T."/>
            <person name="Sykes S."/>
            <person name="Wortman J."/>
            <person name="Nusbaum C."/>
            <person name="Birren B."/>
        </authorList>
    </citation>
    <scope>NUCLEOTIDE SEQUENCE [LARGE SCALE GENOMIC DNA]</scope>
    <source>
        <strain evidence="1">CBS 10118</strain>
    </source>
</reference>
<dbReference type="EMBL" id="KV700382">
    <property type="protein sequence ID" value="OCF21244.1"/>
    <property type="molecule type" value="Genomic_DNA"/>
</dbReference>
<dbReference type="KEGG" id="kbi:30213315"/>
<dbReference type="GeneID" id="30213315"/>
<protein>
    <submittedName>
        <fullName evidence="1">Uncharacterized protein</fullName>
    </submittedName>
</protein>
<dbReference type="EMBL" id="CP144543">
    <property type="protein sequence ID" value="WVW82995.1"/>
    <property type="molecule type" value="Genomic_DNA"/>
</dbReference>
<accession>A0A1B9FR46</accession>
<evidence type="ECO:0000313" key="2">
    <source>
        <dbReference type="EMBL" id="WVW82995.1"/>
    </source>
</evidence>
<dbReference type="RefSeq" id="XP_019042314.1">
    <property type="nucleotide sequence ID" value="XM_019195491.1"/>
</dbReference>
<reference evidence="2" key="4">
    <citation type="submission" date="2024-02" db="EMBL/GenBank/DDBJ databases">
        <title>Comparative genomics of Cryptococcus and Kwoniella reveals pathogenesis evolution and contrasting modes of karyotype evolution via chromosome fusion or intercentromeric recombination.</title>
        <authorList>
            <person name="Coelho M.A."/>
            <person name="David-Palma M."/>
            <person name="Shea T."/>
            <person name="Bowers K."/>
            <person name="McGinley-Smith S."/>
            <person name="Mohammad A.W."/>
            <person name="Gnirke A."/>
            <person name="Yurkov A.M."/>
            <person name="Nowrousian M."/>
            <person name="Sun S."/>
            <person name="Cuomo C.A."/>
            <person name="Heitman J."/>
        </authorList>
    </citation>
    <scope>NUCLEOTIDE SEQUENCE</scope>
    <source>
        <strain evidence="2">CBS 10118</strain>
    </source>
</reference>
<name>A0A1B9FR46_9TREE</name>
<dbReference type="Proteomes" id="UP000092730">
    <property type="component" value="Chromosome 3"/>
</dbReference>
<dbReference type="VEuPathDB" id="FungiDB:I302_08916"/>
<gene>
    <name evidence="1" type="ORF">I302_08916</name>
    <name evidence="2" type="ORF">I302_105011</name>
</gene>
<organism evidence="1">
    <name type="scientific">Kwoniella bestiolae CBS 10118</name>
    <dbReference type="NCBI Taxonomy" id="1296100"/>
    <lineage>
        <taxon>Eukaryota</taxon>
        <taxon>Fungi</taxon>
        <taxon>Dikarya</taxon>
        <taxon>Basidiomycota</taxon>
        <taxon>Agaricomycotina</taxon>
        <taxon>Tremellomycetes</taxon>
        <taxon>Tremellales</taxon>
        <taxon>Cryptococcaceae</taxon>
        <taxon>Kwoniella</taxon>
    </lineage>
</organism>
<dbReference type="AlphaFoldDB" id="A0A1B9FR46"/>
<reference evidence="1" key="3">
    <citation type="submission" date="2016-07" db="EMBL/GenBank/DDBJ databases">
        <title>Evolution of pathogenesis and genome organization in the Tremellales.</title>
        <authorList>
            <person name="Cuomo C."/>
            <person name="Litvintseva A."/>
            <person name="Heitman J."/>
            <person name="Chen Y."/>
            <person name="Sun S."/>
            <person name="Springer D."/>
            <person name="Dromer F."/>
            <person name="Young S."/>
            <person name="Zeng Q."/>
            <person name="Chapman S."/>
            <person name="Gujja S."/>
            <person name="Saif S."/>
            <person name="Birren B."/>
        </authorList>
    </citation>
    <scope>NUCLEOTIDE SEQUENCE</scope>
    <source>
        <strain evidence="1">CBS 10118</strain>
    </source>
</reference>
<evidence type="ECO:0000313" key="3">
    <source>
        <dbReference type="Proteomes" id="UP000092730"/>
    </source>
</evidence>
<evidence type="ECO:0000313" key="1">
    <source>
        <dbReference type="EMBL" id="OCF21244.1"/>
    </source>
</evidence>
<reference evidence="2" key="2">
    <citation type="submission" date="2013-07" db="EMBL/GenBank/DDBJ databases">
        <authorList>
            <consortium name="The Broad Institute Genome Sequencing Platform"/>
            <person name="Cuomo C."/>
            <person name="Litvintseva A."/>
            <person name="Chen Y."/>
            <person name="Heitman J."/>
            <person name="Sun S."/>
            <person name="Springer D."/>
            <person name="Dromer F."/>
            <person name="Young S.K."/>
            <person name="Zeng Q."/>
            <person name="Gargeya S."/>
            <person name="Fitzgerald M."/>
            <person name="Abouelleil A."/>
            <person name="Alvarado L."/>
            <person name="Berlin A.M."/>
            <person name="Chapman S.B."/>
            <person name="Dewar J."/>
            <person name="Goldberg J."/>
            <person name="Griggs A."/>
            <person name="Gujja S."/>
            <person name="Hansen M."/>
            <person name="Howarth C."/>
            <person name="Imamovic A."/>
            <person name="Larimer J."/>
            <person name="McCowan C."/>
            <person name="Murphy C."/>
            <person name="Pearson M."/>
            <person name="Priest M."/>
            <person name="Roberts A."/>
            <person name="Saif S."/>
            <person name="Shea T."/>
            <person name="Sykes S."/>
            <person name="Wortman J."/>
            <person name="Nusbaum C."/>
            <person name="Birren B."/>
        </authorList>
    </citation>
    <scope>NUCLEOTIDE SEQUENCE</scope>
    <source>
        <strain evidence="2">CBS 10118</strain>
    </source>
</reference>
<sequence length="185" mass="21730">MPKDYPDNYTRKGVDPSIRFPDELVYRAEICEAELKSLVGSCKGDIGEQDLIDYIRIGEASTNLYQIERGIERVLKELSGDWKECMKALSEEERTALQSSSDPQMRSYNLTVDCLQTLGSSQTKELEDLVNEETDYDWEDKHYLIFFTQNRDWEYEIARMTINEIEQRLTDRNHLPWKELNWAGD</sequence>
<proteinExistence type="predicted"/>